<dbReference type="InterPro" id="IPR000326">
    <property type="entry name" value="PAP2/HPO"/>
</dbReference>
<evidence type="ECO:0000313" key="3">
    <source>
        <dbReference type="EMBL" id="NEW08939.1"/>
    </source>
</evidence>
<dbReference type="EMBL" id="JAAIKC010000012">
    <property type="protein sequence ID" value="NEW08939.1"/>
    <property type="molecule type" value="Genomic_DNA"/>
</dbReference>
<dbReference type="Pfam" id="PF01569">
    <property type="entry name" value="PAP2"/>
    <property type="match status" value="1"/>
</dbReference>
<evidence type="ECO:0000259" key="2">
    <source>
        <dbReference type="Pfam" id="PF01569"/>
    </source>
</evidence>
<keyword evidence="1" id="KW-0812">Transmembrane</keyword>
<keyword evidence="1" id="KW-0472">Membrane</keyword>
<feature type="transmembrane region" description="Helical" evidence="1">
    <location>
        <begin position="9"/>
        <end position="29"/>
    </location>
</feature>
<name>A0A6G4A555_9BACL</name>
<proteinExistence type="predicted"/>
<dbReference type="SUPFAM" id="SSF48317">
    <property type="entry name" value="Acid phosphatase/Vanadium-dependent haloperoxidase"/>
    <property type="match status" value="1"/>
</dbReference>
<comment type="caution">
    <text evidence="3">The sequence shown here is derived from an EMBL/GenBank/DDBJ whole genome shotgun (WGS) entry which is preliminary data.</text>
</comment>
<gene>
    <name evidence="3" type="ORF">GK047_23370</name>
</gene>
<dbReference type="AlphaFoldDB" id="A0A6G4A555"/>
<accession>A0A6G4A555</accession>
<feature type="transmembrane region" description="Helical" evidence="1">
    <location>
        <begin position="79"/>
        <end position="100"/>
    </location>
</feature>
<feature type="transmembrane region" description="Helical" evidence="1">
    <location>
        <begin position="49"/>
        <end position="72"/>
    </location>
</feature>
<feature type="domain" description="Phosphatidic acid phosphatase type 2/haloperoxidase" evidence="2">
    <location>
        <begin position="117"/>
        <end position="198"/>
    </location>
</feature>
<dbReference type="RefSeq" id="WP_163952313.1">
    <property type="nucleotide sequence ID" value="NZ_JAAIKC010000012.1"/>
</dbReference>
<protein>
    <submittedName>
        <fullName evidence="3">Phosphatase PAP2 family protein</fullName>
    </submittedName>
</protein>
<reference evidence="3" key="1">
    <citation type="submission" date="2020-02" db="EMBL/GenBank/DDBJ databases">
        <authorList>
            <person name="Shen X.-R."/>
            <person name="Zhang Y.-X."/>
        </authorList>
    </citation>
    <scope>NUCLEOTIDE SEQUENCE</scope>
    <source>
        <strain evidence="3">SYP-B3998</strain>
    </source>
</reference>
<organism evidence="3">
    <name type="scientific">Paenibacillus sp. SYP-B3998</name>
    <dbReference type="NCBI Taxonomy" id="2678564"/>
    <lineage>
        <taxon>Bacteria</taxon>
        <taxon>Bacillati</taxon>
        <taxon>Bacillota</taxon>
        <taxon>Bacilli</taxon>
        <taxon>Bacillales</taxon>
        <taxon>Paenibacillaceae</taxon>
        <taxon>Paenibacillus</taxon>
    </lineage>
</organism>
<sequence length="224" mass="25648">MREGSLKSYLLACCALLSIPLVGLIYIHLNHAGVVSYSLVTDLDRQIPFLKIFVVPYMLWYVFLLLGFMYLAYKDRRTYYLTLLQFIIGLLLCYSVYAVYQTFVSRPVISGDDWMLRMVQWVYLSDQPFNCFPSTHVLTSYLMMKAYLNTKQIPRLYTVIVTLMSVLIIASTLFVKQHVLLDIVGAVLVAEGVIYVVQRVCRGWKIVPIAANVQPSHIKGGLEK</sequence>
<feature type="transmembrane region" description="Helical" evidence="1">
    <location>
        <begin position="156"/>
        <end position="174"/>
    </location>
</feature>
<keyword evidence="1" id="KW-1133">Transmembrane helix</keyword>
<dbReference type="InterPro" id="IPR036938">
    <property type="entry name" value="PAP2/HPO_sf"/>
</dbReference>
<evidence type="ECO:0000256" key="1">
    <source>
        <dbReference type="SAM" id="Phobius"/>
    </source>
</evidence>